<reference evidence="2 3" key="1">
    <citation type="submission" date="2020-10" db="EMBL/GenBank/DDBJ databases">
        <title>Phylogeny of dyella-like bacteria.</title>
        <authorList>
            <person name="Fu J."/>
        </authorList>
    </citation>
    <scope>NUCLEOTIDE SEQUENCE [LARGE SCALE GENOMIC DNA]</scope>
    <source>
        <strain evidence="2 3">Gsoil3046</strain>
    </source>
</reference>
<accession>A0ABW8JPC9</accession>
<gene>
    <name evidence="2" type="ORF">ISP17_03255</name>
</gene>
<evidence type="ECO:0000259" key="1">
    <source>
        <dbReference type="Pfam" id="PF00733"/>
    </source>
</evidence>
<comment type="caution">
    <text evidence="2">The sequence shown here is derived from an EMBL/GenBank/DDBJ whole genome shotgun (WGS) entry which is preliminary data.</text>
</comment>
<keyword evidence="3" id="KW-1185">Reference proteome</keyword>
<dbReference type="Pfam" id="PF00733">
    <property type="entry name" value="Asn_synthase"/>
    <property type="match status" value="1"/>
</dbReference>
<protein>
    <recommendedName>
        <fullName evidence="1">Asparagine synthetase domain-containing protein</fullName>
    </recommendedName>
</protein>
<dbReference type="EMBL" id="JADIKM010000001">
    <property type="protein sequence ID" value="MFK2902967.1"/>
    <property type="molecule type" value="Genomic_DNA"/>
</dbReference>
<evidence type="ECO:0000313" key="2">
    <source>
        <dbReference type="EMBL" id="MFK2902967.1"/>
    </source>
</evidence>
<dbReference type="InterPro" id="IPR001962">
    <property type="entry name" value="Asn_synthase"/>
</dbReference>
<organism evidence="2 3">
    <name type="scientific">Dyella ginsengisoli</name>
    <dbReference type="NCBI Taxonomy" id="363848"/>
    <lineage>
        <taxon>Bacteria</taxon>
        <taxon>Pseudomonadati</taxon>
        <taxon>Pseudomonadota</taxon>
        <taxon>Gammaproteobacteria</taxon>
        <taxon>Lysobacterales</taxon>
        <taxon>Rhodanobacteraceae</taxon>
        <taxon>Dyella</taxon>
    </lineage>
</organism>
<name>A0ABW8JPC9_9GAMM</name>
<sequence length="474" mass="52596">MPGPIQLMAAADGRRIDFSPLRDRPRSAAIDLVSMADLLRNAFVYPPHSIYSDVKIAISGFEPGQDLHAQPRFHFPYQSSAAPARPDMAHADCPLLVERYHRLLCEAVTRASADMRTPWLLQSGGKDSTSMAMALAEARPDATCVTYLGGREENEVDSARFVARQLGLRHETLVCEPGRAYDRYLAMVPQMPLLTADFAMLSYADLVTEIAGSGGDGVLDALGSDPYFGLPLRWPQLLRVVLARRLCLPEGVLHSSLVSRNFPLSYALGSLQMDRFERSFPGSRFTDREVDELLCLPVAGASRQRLETFRADIAAAPTLEAQRRVAATIVEAATFGKGMYTADAAGLRLGYPYCDTVLREWIFHEVPDRLLIGPGGVNKVLVRQHIARQFRQLPYVRAKGSFRFDVCGLAGRFDQVHDFALQARALMPGAPAWLERHRHQLGNKYFASKFYLLAVMLPWLLSRIGSAETPAHAR</sequence>
<evidence type="ECO:0000313" key="3">
    <source>
        <dbReference type="Proteomes" id="UP001620460"/>
    </source>
</evidence>
<dbReference type="Proteomes" id="UP001620460">
    <property type="component" value="Unassembled WGS sequence"/>
</dbReference>
<dbReference type="Gene3D" id="3.40.50.620">
    <property type="entry name" value="HUPs"/>
    <property type="match status" value="1"/>
</dbReference>
<dbReference type="SUPFAM" id="SSF52402">
    <property type="entry name" value="Adenine nucleotide alpha hydrolases-like"/>
    <property type="match status" value="1"/>
</dbReference>
<dbReference type="InterPro" id="IPR014729">
    <property type="entry name" value="Rossmann-like_a/b/a_fold"/>
</dbReference>
<feature type="domain" description="Asparagine synthetase" evidence="1">
    <location>
        <begin position="102"/>
        <end position="391"/>
    </location>
</feature>
<proteinExistence type="predicted"/>
<dbReference type="RefSeq" id="WP_404630081.1">
    <property type="nucleotide sequence ID" value="NZ_JADIKM010000001.1"/>
</dbReference>